<dbReference type="Proteomes" id="UP001163687">
    <property type="component" value="Chromosome"/>
</dbReference>
<keyword evidence="1" id="KW-1133">Transmembrane helix</keyword>
<reference evidence="2" key="1">
    <citation type="submission" date="2022-03" db="EMBL/GenBank/DDBJ databases">
        <title>Complete genome sequence of Caldinitratiruptor microaerophilus.</title>
        <authorList>
            <person name="Mukaiyama R."/>
            <person name="Nishiyama T."/>
            <person name="Ueda K."/>
        </authorList>
    </citation>
    <scope>NUCLEOTIDE SEQUENCE</scope>
    <source>
        <strain evidence="2">JCM 16183</strain>
    </source>
</reference>
<proteinExistence type="predicted"/>
<gene>
    <name evidence="2" type="ORF">caldi_21970</name>
</gene>
<dbReference type="AlphaFoldDB" id="A0AA35CNX3"/>
<dbReference type="EMBL" id="AP025628">
    <property type="protein sequence ID" value="BDG61107.1"/>
    <property type="molecule type" value="Genomic_DNA"/>
</dbReference>
<evidence type="ECO:0000256" key="1">
    <source>
        <dbReference type="SAM" id="Phobius"/>
    </source>
</evidence>
<keyword evidence="1" id="KW-0472">Membrane</keyword>
<evidence type="ECO:0000313" key="2">
    <source>
        <dbReference type="EMBL" id="BDG61107.1"/>
    </source>
</evidence>
<name>A0AA35CNX3_9FIRM</name>
<dbReference type="RefSeq" id="WP_264841784.1">
    <property type="nucleotide sequence ID" value="NZ_AP025628.1"/>
</dbReference>
<feature type="transmembrane region" description="Helical" evidence="1">
    <location>
        <begin position="38"/>
        <end position="62"/>
    </location>
</feature>
<organism evidence="2 3">
    <name type="scientific">Caldinitratiruptor microaerophilus</name>
    <dbReference type="NCBI Taxonomy" id="671077"/>
    <lineage>
        <taxon>Bacteria</taxon>
        <taxon>Bacillati</taxon>
        <taxon>Bacillota</taxon>
        <taxon>Clostridia</taxon>
        <taxon>Eubacteriales</taxon>
        <taxon>Symbiobacteriaceae</taxon>
        <taxon>Caldinitratiruptor</taxon>
    </lineage>
</organism>
<accession>A0AA35CNX3</accession>
<keyword evidence="1" id="KW-0812">Transmembrane</keyword>
<dbReference type="KEGG" id="cmic:caldi_21970"/>
<keyword evidence="3" id="KW-1185">Reference proteome</keyword>
<feature type="transmembrane region" description="Helical" evidence="1">
    <location>
        <begin position="74"/>
        <end position="92"/>
    </location>
</feature>
<protein>
    <submittedName>
        <fullName evidence="2">Uncharacterized protein</fullName>
    </submittedName>
</protein>
<evidence type="ECO:0000313" key="3">
    <source>
        <dbReference type="Proteomes" id="UP001163687"/>
    </source>
</evidence>
<sequence length="152" mass="16467">MRDRIPHLLAVTAALVLPYVVGRVDTAIGAHLARTFTMAWHLEAVRLALLVLLGFLLAAPAWWPDGRSAGRFRWGVFLLYALPGLVLADLYVEERLIGLFSRLGWVDPLLRGGVRQIGGILAGYGIGQALATRQTPVPALQGMARRHGGDAP</sequence>